<gene>
    <name evidence="1" type="ORF">FHS89_002558</name>
</gene>
<dbReference type="Proteomes" id="UP000553766">
    <property type="component" value="Unassembled WGS sequence"/>
</dbReference>
<dbReference type="AlphaFoldDB" id="A0A840X745"/>
<protein>
    <submittedName>
        <fullName evidence="1">Uncharacterized protein</fullName>
    </submittedName>
</protein>
<dbReference type="RefSeq" id="WP_184012218.1">
    <property type="nucleotide sequence ID" value="NZ_JACIJS010000007.1"/>
</dbReference>
<comment type="caution">
    <text evidence="1">The sequence shown here is derived from an EMBL/GenBank/DDBJ whole genome shotgun (WGS) entry which is preliminary data.</text>
</comment>
<keyword evidence="2" id="KW-1185">Reference proteome</keyword>
<accession>A0A840X745</accession>
<reference evidence="1 2" key="1">
    <citation type="submission" date="2020-08" db="EMBL/GenBank/DDBJ databases">
        <title>Genomic Encyclopedia of Type Strains, Phase IV (KMG-IV): sequencing the most valuable type-strain genomes for metagenomic binning, comparative biology and taxonomic classification.</title>
        <authorList>
            <person name="Goeker M."/>
        </authorList>
    </citation>
    <scope>NUCLEOTIDE SEQUENCE [LARGE SCALE GENOMIC DNA]</scope>
    <source>
        <strain evidence="1 2">DSM 103377</strain>
    </source>
</reference>
<proteinExistence type="predicted"/>
<dbReference type="EMBL" id="JACIJS010000007">
    <property type="protein sequence ID" value="MBB5516527.1"/>
    <property type="molecule type" value="Genomic_DNA"/>
</dbReference>
<evidence type="ECO:0000313" key="1">
    <source>
        <dbReference type="EMBL" id="MBB5516527.1"/>
    </source>
</evidence>
<sequence>MNDHTKSQEYAAEHYIKQAQILYRSLSKSIARYIEAVDASLESDIVPKGDKEKANAVQAELRAHQKTLSQLIECEANLAKKASSDAELIGNEIDFDAARAELRARCALLRDER</sequence>
<organism evidence="1 2">
    <name type="scientific">Rubricella aquisinus</name>
    <dbReference type="NCBI Taxonomy" id="2028108"/>
    <lineage>
        <taxon>Bacteria</taxon>
        <taxon>Pseudomonadati</taxon>
        <taxon>Pseudomonadota</taxon>
        <taxon>Alphaproteobacteria</taxon>
        <taxon>Rhodobacterales</taxon>
        <taxon>Paracoccaceae</taxon>
        <taxon>Rubricella</taxon>
    </lineage>
</organism>
<name>A0A840X745_9RHOB</name>
<evidence type="ECO:0000313" key="2">
    <source>
        <dbReference type="Proteomes" id="UP000553766"/>
    </source>
</evidence>